<dbReference type="PANTHER" id="PTHR30558">
    <property type="entry name" value="EXBD MEMBRANE COMPONENT OF PMF-DRIVEN MACROMOLECULE IMPORT SYSTEM"/>
    <property type="match status" value="1"/>
</dbReference>
<evidence type="ECO:0000256" key="5">
    <source>
        <dbReference type="ARBA" id="ARBA00022989"/>
    </source>
</evidence>
<keyword evidence="5 8" id="KW-1133">Transmembrane helix</keyword>
<sequence length="137" mass="15192">MIRSQPPQPMMEGLDLTPLIDIIFIMLVFLMLSANPVTTLLSMELPEDHQSQAADMPPPNPVHLALSPDAPHWHLDKTPYTSLDALRQALLNEPNLSQRPILVAGDKTVPLEPVLQLFSLLQAEGLTQVQFVMEPAQ</sequence>
<dbReference type="OrthoDB" id="9793581at2"/>
<organism evidence="9 10">
    <name type="scientific">Ferrimonas balearica (strain DSM 9799 / CCM 4581 / KCTC 23876 / PAT)</name>
    <dbReference type="NCBI Taxonomy" id="550540"/>
    <lineage>
        <taxon>Bacteria</taxon>
        <taxon>Pseudomonadati</taxon>
        <taxon>Pseudomonadota</taxon>
        <taxon>Gammaproteobacteria</taxon>
        <taxon>Alteromonadales</taxon>
        <taxon>Ferrimonadaceae</taxon>
        <taxon>Ferrimonas</taxon>
    </lineage>
</organism>
<proteinExistence type="inferred from homology"/>
<dbReference type="AlphaFoldDB" id="E1SL61"/>
<dbReference type="GeneID" id="67181463"/>
<accession>E1SL61</accession>
<dbReference type="GO" id="GO:0015031">
    <property type="term" value="P:protein transport"/>
    <property type="evidence" value="ECO:0007669"/>
    <property type="project" value="UniProtKB-KW"/>
</dbReference>
<evidence type="ECO:0000256" key="7">
    <source>
        <dbReference type="RuleBase" id="RU003879"/>
    </source>
</evidence>
<dbReference type="GO" id="GO:0005886">
    <property type="term" value="C:plasma membrane"/>
    <property type="evidence" value="ECO:0007669"/>
    <property type="project" value="UniProtKB-SubCell"/>
</dbReference>
<reference evidence="9 10" key="1">
    <citation type="journal article" date="2010" name="Stand. Genomic Sci.">
        <title>Complete genome sequence of Ferrimonas balearica type strain (PAT).</title>
        <authorList>
            <person name="Nolan M."/>
            <person name="Sikorski J."/>
            <person name="Davenport K."/>
            <person name="Lucas S."/>
            <person name="Glavina Del Rio T."/>
            <person name="Tice H."/>
            <person name="Cheng J."/>
            <person name="Goodwin L."/>
            <person name="Pitluck S."/>
            <person name="Liolios K."/>
            <person name="Ivanova N."/>
            <person name="Mavromatis K."/>
            <person name="Ovchinnikova G."/>
            <person name="Pati A."/>
            <person name="Chen A."/>
            <person name="Palaniappan K."/>
            <person name="Land M."/>
            <person name="Hauser L."/>
            <person name="Chang Y."/>
            <person name="Jeffries C."/>
            <person name="Tapia R."/>
            <person name="Brettin T."/>
            <person name="Detter J."/>
            <person name="Han C."/>
            <person name="Yasawong M."/>
            <person name="Rohde M."/>
            <person name="Tindall B."/>
            <person name="Goker M."/>
            <person name="Woyke T."/>
            <person name="Bristow J."/>
            <person name="Eisen J."/>
            <person name="Markowitz V."/>
            <person name="Hugenholtz P."/>
            <person name="Kyrpides N."/>
            <person name="Klenk H."/>
            <person name="Lapidus A."/>
        </authorList>
    </citation>
    <scope>NUCLEOTIDE SEQUENCE [LARGE SCALE GENOMIC DNA]</scope>
    <source>
        <strain evidence="10">DSM 9799 / CCM 4581 / KCTC 23876 / PAT</strain>
    </source>
</reference>
<dbReference type="RefSeq" id="WP_013344745.1">
    <property type="nucleotide sequence ID" value="NC_014541.1"/>
</dbReference>
<dbReference type="KEGG" id="fbl:Fbal_1230"/>
<evidence type="ECO:0000256" key="8">
    <source>
        <dbReference type="SAM" id="Phobius"/>
    </source>
</evidence>
<keyword evidence="10" id="KW-1185">Reference proteome</keyword>
<dbReference type="PANTHER" id="PTHR30558:SF15">
    <property type="entry name" value="BIOPOLYMER TRANSPORT PROTEIN EXBD1"/>
    <property type="match status" value="1"/>
</dbReference>
<comment type="subcellular location">
    <subcellularLocation>
        <location evidence="1">Cell membrane</location>
        <topology evidence="1">Single-pass membrane protein</topology>
    </subcellularLocation>
    <subcellularLocation>
        <location evidence="7">Cell membrane</location>
        <topology evidence="7">Single-pass type II membrane protein</topology>
    </subcellularLocation>
</comment>
<comment type="similarity">
    <text evidence="2 7">Belongs to the ExbD/TolR family.</text>
</comment>
<name>E1SL61_FERBD</name>
<dbReference type="Pfam" id="PF02472">
    <property type="entry name" value="ExbD"/>
    <property type="match status" value="1"/>
</dbReference>
<dbReference type="eggNOG" id="COG0848">
    <property type="taxonomic scope" value="Bacteria"/>
</dbReference>
<evidence type="ECO:0000256" key="3">
    <source>
        <dbReference type="ARBA" id="ARBA00022475"/>
    </source>
</evidence>
<evidence type="ECO:0000256" key="2">
    <source>
        <dbReference type="ARBA" id="ARBA00005811"/>
    </source>
</evidence>
<evidence type="ECO:0000256" key="4">
    <source>
        <dbReference type="ARBA" id="ARBA00022692"/>
    </source>
</evidence>
<keyword evidence="6 8" id="KW-0472">Membrane</keyword>
<keyword evidence="7" id="KW-0653">Protein transport</keyword>
<dbReference type="HOGENOM" id="CLU_085305_5_1_6"/>
<dbReference type="GO" id="GO:0022857">
    <property type="term" value="F:transmembrane transporter activity"/>
    <property type="evidence" value="ECO:0007669"/>
    <property type="project" value="InterPro"/>
</dbReference>
<evidence type="ECO:0000256" key="1">
    <source>
        <dbReference type="ARBA" id="ARBA00004162"/>
    </source>
</evidence>
<dbReference type="Gene3D" id="3.30.420.270">
    <property type="match status" value="1"/>
</dbReference>
<evidence type="ECO:0000313" key="10">
    <source>
        <dbReference type="Proteomes" id="UP000006683"/>
    </source>
</evidence>
<dbReference type="EMBL" id="CP002209">
    <property type="protein sequence ID" value="ADN75439.1"/>
    <property type="molecule type" value="Genomic_DNA"/>
</dbReference>
<keyword evidence="3" id="KW-1003">Cell membrane</keyword>
<evidence type="ECO:0000313" key="9">
    <source>
        <dbReference type="EMBL" id="ADN75439.1"/>
    </source>
</evidence>
<keyword evidence="7" id="KW-0813">Transport</keyword>
<evidence type="ECO:0000256" key="6">
    <source>
        <dbReference type="ARBA" id="ARBA00023136"/>
    </source>
</evidence>
<keyword evidence="4 7" id="KW-0812">Transmembrane</keyword>
<dbReference type="InterPro" id="IPR003400">
    <property type="entry name" value="ExbD"/>
</dbReference>
<dbReference type="STRING" id="550540.Fbal_1230"/>
<dbReference type="Proteomes" id="UP000006683">
    <property type="component" value="Chromosome"/>
</dbReference>
<protein>
    <submittedName>
        <fullName evidence="9">Biopolymer transport protein ExbD/TolR</fullName>
    </submittedName>
</protein>
<feature type="transmembrane region" description="Helical" evidence="8">
    <location>
        <begin position="20"/>
        <end position="41"/>
    </location>
</feature>
<gene>
    <name evidence="9" type="ordered locus">Fbal_1230</name>
</gene>